<keyword evidence="3" id="KW-1185">Reference proteome</keyword>
<reference evidence="3" key="1">
    <citation type="journal article" date="2019" name="Int. J. Syst. Evol. Microbiol.">
        <title>The Global Catalogue of Microorganisms (GCM) 10K type strain sequencing project: providing services to taxonomists for standard genome sequencing and annotation.</title>
        <authorList>
            <consortium name="The Broad Institute Genomics Platform"/>
            <consortium name="The Broad Institute Genome Sequencing Center for Infectious Disease"/>
            <person name="Wu L."/>
            <person name="Ma J."/>
        </authorList>
    </citation>
    <scope>NUCLEOTIDE SEQUENCE [LARGE SCALE GENOMIC DNA]</scope>
    <source>
        <strain evidence="3">KCTC 42866</strain>
    </source>
</reference>
<dbReference type="Gene3D" id="2.60.40.1120">
    <property type="entry name" value="Carboxypeptidase-like, regulatory domain"/>
    <property type="match status" value="1"/>
</dbReference>
<dbReference type="SUPFAM" id="SSF49464">
    <property type="entry name" value="Carboxypeptidase regulatory domain-like"/>
    <property type="match status" value="1"/>
</dbReference>
<dbReference type="SUPFAM" id="SSF56935">
    <property type="entry name" value="Porins"/>
    <property type="match status" value="1"/>
</dbReference>
<keyword evidence="1" id="KW-0732">Signal</keyword>
<feature type="chain" id="PRO_5045379959" description="Carboxypeptidase family protein" evidence="1">
    <location>
        <begin position="20"/>
        <end position="886"/>
    </location>
</feature>
<dbReference type="Proteomes" id="UP001597461">
    <property type="component" value="Unassembled WGS sequence"/>
</dbReference>
<dbReference type="RefSeq" id="WP_379081558.1">
    <property type="nucleotide sequence ID" value="NZ_JBHULL010000036.1"/>
</dbReference>
<evidence type="ECO:0000256" key="1">
    <source>
        <dbReference type="SAM" id="SignalP"/>
    </source>
</evidence>
<evidence type="ECO:0000313" key="3">
    <source>
        <dbReference type="Proteomes" id="UP001597461"/>
    </source>
</evidence>
<gene>
    <name evidence="2" type="ORF">ACFSR6_18375</name>
</gene>
<comment type="caution">
    <text evidence="2">The sequence shown here is derived from an EMBL/GenBank/DDBJ whole genome shotgun (WGS) entry which is preliminary data.</text>
</comment>
<dbReference type="InterPro" id="IPR008969">
    <property type="entry name" value="CarboxyPept-like_regulatory"/>
</dbReference>
<organism evidence="2 3">
    <name type="scientific">Pedobacter vanadiisoli</name>
    <dbReference type="NCBI Taxonomy" id="1761975"/>
    <lineage>
        <taxon>Bacteria</taxon>
        <taxon>Pseudomonadati</taxon>
        <taxon>Bacteroidota</taxon>
        <taxon>Sphingobacteriia</taxon>
        <taxon>Sphingobacteriales</taxon>
        <taxon>Sphingobacteriaceae</taxon>
        <taxon>Pedobacter</taxon>
    </lineage>
</organism>
<name>A0ABW5MMM8_9SPHI</name>
<feature type="signal peptide" evidence="1">
    <location>
        <begin position="1"/>
        <end position="19"/>
    </location>
</feature>
<proteinExistence type="predicted"/>
<sequence length="886" mass="99731">MKKLTLTCWLLLASFSVFAQKPLKGLVKDVSGKGVESVNVTLKDAEGNIINFTRTNKTGAFSMELKNDQIAGYKIEASSIGYKKLITTVTDAAKSYDLTLQPSETTLETVTVKNRPSLTARGDTLNYRPSDFADKQDRSIGDVLKKMPGIEVAEDGKISYNGKSISNLYVDGDNLLDDKYNIGTKSIPQGAVDKVQVIQNDQPIKMMRKNNMSDDVALNLVLKDEAKLKVMGDATVGAGMPARFDENLTAMLFNKKLKFINNLKGNNIGNDPGIDLTSHNLSDYLKKLDNDRPNALLSAGAAGVPSLPQSRYLLNKAGLLNLNNLYKFNQDLQLRANLSYLYDQRNQQYNKFSQTYLSDQTISYSESQNNIINPQKLRTQFNLNGNAEKYYLNNNFVLDYAPFKTSSGFVINGVAANQVLRQETLDISNEFNYRKKLKSEDVINLYSYLNRTTQPENLNITPGLNADILNNGNSYLGLSQYIKIPTWYTNNYASFAFVNNHFVQTYKAGFNVQQQKLNSELYRTQNNGLTEAVSGHTVNDLDWLKTKVYADATYEFTNDKLKAGLSLPLSYNLIKYSDEINQLDKRLDKLFLNPSLNIKYQTSVENYVTANYSFRNDLGGIDDVYRGTVLKNYRSLFANNAPVSESKAHNVAAGFNFRKAMQMLFVNLMVSYNDVELNTISSYSLSNNIQQRVVLPLSNHIRTLSFNTNASKYLFALKSTISGGITYSQSRYDQLQNNELFAFNAQTTSYKLGIEAKLTNFINWSYLANFSVTDNKAKVADAIKTSFQQLRQQSTLAIATFKNVYLNLSAEHLFTHQSTQPNLKYLFADMNIKYKYLKMKTDFEFGITNLANIKSFDAVYLSANSLTTGTYYIPGRVAMLKATFSF</sequence>
<evidence type="ECO:0000313" key="2">
    <source>
        <dbReference type="EMBL" id="MFD2584470.1"/>
    </source>
</evidence>
<evidence type="ECO:0008006" key="4">
    <source>
        <dbReference type="Google" id="ProtNLM"/>
    </source>
</evidence>
<dbReference type="EMBL" id="JBHULL010000036">
    <property type="protein sequence ID" value="MFD2584470.1"/>
    <property type="molecule type" value="Genomic_DNA"/>
</dbReference>
<accession>A0ABW5MMM8</accession>
<protein>
    <recommendedName>
        <fullName evidence="4">Carboxypeptidase family protein</fullName>
    </recommendedName>
</protein>